<sequence length="97" mass="10751">MSKNYWGSIATSTCSSVQHSAVGHTKTISVAVCASFPTRTPSWLLCSTPMTSRPSSIYAIHKDIAIPLEYLKASKKDKVFLQPKTHLYIFTYQNKPG</sequence>
<organism evidence="1 2">
    <name type="scientific">Protopolystoma xenopodis</name>
    <dbReference type="NCBI Taxonomy" id="117903"/>
    <lineage>
        <taxon>Eukaryota</taxon>
        <taxon>Metazoa</taxon>
        <taxon>Spiralia</taxon>
        <taxon>Lophotrochozoa</taxon>
        <taxon>Platyhelminthes</taxon>
        <taxon>Monogenea</taxon>
        <taxon>Polyopisthocotylea</taxon>
        <taxon>Polystomatidea</taxon>
        <taxon>Polystomatidae</taxon>
        <taxon>Protopolystoma</taxon>
    </lineage>
</organism>
<evidence type="ECO:0000313" key="1">
    <source>
        <dbReference type="EMBL" id="VEL40812.1"/>
    </source>
</evidence>
<name>A0A3S5BCV1_9PLAT</name>
<comment type="caution">
    <text evidence="1">The sequence shown here is derived from an EMBL/GenBank/DDBJ whole genome shotgun (WGS) entry which is preliminary data.</text>
</comment>
<accession>A0A3S5BCV1</accession>
<dbReference type="EMBL" id="CAAALY010266572">
    <property type="protein sequence ID" value="VEL40812.1"/>
    <property type="molecule type" value="Genomic_DNA"/>
</dbReference>
<protein>
    <submittedName>
        <fullName evidence="1">Uncharacterized protein</fullName>
    </submittedName>
</protein>
<reference evidence="1" key="1">
    <citation type="submission" date="2018-11" db="EMBL/GenBank/DDBJ databases">
        <authorList>
            <consortium name="Pathogen Informatics"/>
        </authorList>
    </citation>
    <scope>NUCLEOTIDE SEQUENCE</scope>
</reference>
<gene>
    <name evidence="1" type="ORF">PXEA_LOCUS34252</name>
</gene>
<proteinExistence type="predicted"/>
<evidence type="ECO:0000313" key="2">
    <source>
        <dbReference type="Proteomes" id="UP000784294"/>
    </source>
</evidence>
<keyword evidence="2" id="KW-1185">Reference proteome</keyword>
<dbReference type="Proteomes" id="UP000784294">
    <property type="component" value="Unassembled WGS sequence"/>
</dbReference>
<dbReference type="AlphaFoldDB" id="A0A3S5BCV1"/>